<dbReference type="PANTHER" id="PTHR46890:SF50">
    <property type="entry name" value="RNA-DIRECTED DNA POLYMERASE, EUKARYOTA, REVERSE TRANSCRIPTASE ZINC-BINDING DOMAIN PROTEIN-RELATED"/>
    <property type="match status" value="1"/>
</dbReference>
<protein>
    <submittedName>
        <fullName evidence="2">Uncharacterized protein LOC107492735</fullName>
    </submittedName>
</protein>
<gene>
    <name evidence="2" type="primary">LOC107492735</name>
</gene>
<dbReference type="KEGG" id="adu:107492735"/>
<dbReference type="GeneID" id="107492735"/>
<dbReference type="InterPro" id="IPR052343">
    <property type="entry name" value="Retrotransposon-Effector_Assoc"/>
</dbReference>
<sequence length="401" mass="46441">MDLSLIDRNFMWFKDRSCSRIDRVLVNIEWTEKFPDMRLKGGPRGLSDHYPLIVELTRVRGGPRPFRSLDSWFTHEGFLRVVKNEWRNLGDAQFTCKLKALTVPLRKWHKDNFGDMDKRLMMFEEEIKRLDNMVSDCIYDGTTKARRKALVSFCEKWYVRKEIHSKQISRSQYARNINKNTKYFDNIASARRRNNRIDTLMIGGRLVRNQARIKVAIRGFYKDLYRQKYALRIGVRDGLVKKIDGAEAEALGVLPSVEEIREAVWDCESSKTPGSDGYNMNFIKQCGEDIGQEFTAAVMGFFQSAKLPTDANVMWVTLAPKFVGSKEIKDFQPISMVGCVYNVILKVLVRRMRSVMSGLVGETQSSFVKGRKIHDSALIAYETVQWLKTQRKKAAIIKLDF</sequence>
<dbReference type="PANTHER" id="PTHR46890">
    <property type="entry name" value="NON-LTR RETROLELEMENT REVERSE TRANSCRIPTASE-LIKE PROTEIN-RELATED"/>
    <property type="match status" value="1"/>
</dbReference>
<evidence type="ECO:0000313" key="1">
    <source>
        <dbReference type="Proteomes" id="UP000515211"/>
    </source>
</evidence>
<organism evidence="1 2">
    <name type="scientific">Arachis duranensis</name>
    <name type="common">Wild peanut</name>
    <dbReference type="NCBI Taxonomy" id="130453"/>
    <lineage>
        <taxon>Eukaryota</taxon>
        <taxon>Viridiplantae</taxon>
        <taxon>Streptophyta</taxon>
        <taxon>Embryophyta</taxon>
        <taxon>Tracheophyta</taxon>
        <taxon>Spermatophyta</taxon>
        <taxon>Magnoliopsida</taxon>
        <taxon>eudicotyledons</taxon>
        <taxon>Gunneridae</taxon>
        <taxon>Pentapetalae</taxon>
        <taxon>rosids</taxon>
        <taxon>fabids</taxon>
        <taxon>Fabales</taxon>
        <taxon>Fabaceae</taxon>
        <taxon>Papilionoideae</taxon>
        <taxon>50 kb inversion clade</taxon>
        <taxon>dalbergioids sensu lato</taxon>
        <taxon>Dalbergieae</taxon>
        <taxon>Pterocarpus clade</taxon>
        <taxon>Arachis</taxon>
    </lineage>
</organism>
<dbReference type="Proteomes" id="UP000515211">
    <property type="component" value="Chromosome 1"/>
</dbReference>
<dbReference type="Gene3D" id="3.60.10.10">
    <property type="entry name" value="Endonuclease/exonuclease/phosphatase"/>
    <property type="match status" value="1"/>
</dbReference>
<dbReference type="SUPFAM" id="SSF56219">
    <property type="entry name" value="DNase I-like"/>
    <property type="match status" value="1"/>
</dbReference>
<dbReference type="AlphaFoldDB" id="A0A6P4DTQ8"/>
<evidence type="ECO:0000313" key="2">
    <source>
        <dbReference type="RefSeq" id="XP_015969281.1"/>
    </source>
</evidence>
<proteinExistence type="predicted"/>
<keyword evidence="1" id="KW-1185">Reference proteome</keyword>
<reference evidence="1" key="1">
    <citation type="journal article" date="2016" name="Nat. Genet.">
        <title>The genome sequences of Arachis duranensis and Arachis ipaensis, the diploid ancestors of cultivated peanut.</title>
        <authorList>
            <person name="Bertioli D.J."/>
            <person name="Cannon S.B."/>
            <person name="Froenicke L."/>
            <person name="Huang G."/>
            <person name="Farmer A.D."/>
            <person name="Cannon E.K."/>
            <person name="Liu X."/>
            <person name="Gao D."/>
            <person name="Clevenger J."/>
            <person name="Dash S."/>
            <person name="Ren L."/>
            <person name="Moretzsohn M.C."/>
            <person name="Shirasawa K."/>
            <person name="Huang W."/>
            <person name="Vidigal B."/>
            <person name="Abernathy B."/>
            <person name="Chu Y."/>
            <person name="Niederhuth C.E."/>
            <person name="Umale P."/>
            <person name="Araujo A.C."/>
            <person name="Kozik A."/>
            <person name="Kim K.D."/>
            <person name="Burow M.D."/>
            <person name="Varshney R.K."/>
            <person name="Wang X."/>
            <person name="Zhang X."/>
            <person name="Barkley N."/>
            <person name="Guimaraes P.M."/>
            <person name="Isobe S."/>
            <person name="Guo B."/>
            <person name="Liao B."/>
            <person name="Stalker H.T."/>
            <person name="Schmitz R.J."/>
            <person name="Scheffler B.E."/>
            <person name="Leal-Bertioli S.C."/>
            <person name="Xun X."/>
            <person name="Jackson S.A."/>
            <person name="Michelmore R."/>
            <person name="Ozias-Akins P."/>
        </authorList>
    </citation>
    <scope>NUCLEOTIDE SEQUENCE [LARGE SCALE GENOMIC DNA]</scope>
    <source>
        <strain evidence="1">cv. V14167</strain>
    </source>
</reference>
<name>A0A6P4DTQ8_ARADU</name>
<dbReference type="RefSeq" id="XP_015969281.1">
    <property type="nucleotide sequence ID" value="XM_016113795.1"/>
</dbReference>
<accession>A0A6P4DTQ8</accession>
<dbReference type="InterPro" id="IPR036691">
    <property type="entry name" value="Endo/exonu/phosph_ase_sf"/>
</dbReference>
<reference evidence="2" key="2">
    <citation type="submission" date="2025-08" db="UniProtKB">
        <authorList>
            <consortium name="RefSeq"/>
        </authorList>
    </citation>
    <scope>IDENTIFICATION</scope>
    <source>
        <tissue evidence="2">Whole plant</tissue>
    </source>
</reference>